<evidence type="ECO:0000256" key="7">
    <source>
        <dbReference type="ARBA" id="ARBA00022833"/>
    </source>
</evidence>
<dbReference type="InterPro" id="IPR008915">
    <property type="entry name" value="Peptidase_M50"/>
</dbReference>
<dbReference type="InterPro" id="IPR041489">
    <property type="entry name" value="PDZ_6"/>
</dbReference>
<keyword evidence="6" id="KW-0378">Hydrolase</keyword>
<sequence length="585" mass="64755">MELVYFVLFISILIFIHEFGHFAFAKLFGVKVLTFSIGFGPKILKVRGKETEYCIGLLPFGGFVKMLEEGKAQEPILPEDKTRTFEAQSLWKRVVIVLAGPAMNIVFPIALYTSVYLEDREFLSPVVGVVFPGKPADGKLHPGDTILAVGDMQVSSFPDVQKAFAKNAGVPMLVSVERDGKPVSVTITPSDEIEVVEPSELDLYEHVGRIGIAPTFAAPVIGISRTDSPAWRAGLRTFDRITAVNGRKVETFIELQRLLTQNRGDNVNLTYVRPIPVPNALGGLCDIAVLETGIASLAPRPREEGAATRDGDPDARAKDVLDRTGIESAEMYVASVPEGSSEWRAGLRAGDRVTHLDGVPQRMWKVDRRGGSVLDDNTLVGRLKSEPNRVHELVWTRDGERMSGTFQLRKERWDELGQPYERYVFRSTHWAPRAPSKFVPNPHTVAYAVKRGFEETKNAIRFNVVGFVRILQGRVSIATVSGPITLYDVAGDAASKGATYFVWAMAVTSVNLGLINLLPIPVLDGGHLMLFLVEWVRRKPVSLRTRELSSLVGMTVLVLLMLLAFKNDVARKWDVIVLQAREIVQ</sequence>
<keyword evidence="13" id="KW-0132">Cell division</keyword>
<dbReference type="InterPro" id="IPR004387">
    <property type="entry name" value="Pept_M50_Zn"/>
</dbReference>
<keyword evidence="8 11" id="KW-1133">Transmembrane helix</keyword>
<organism evidence="13 14">
    <name type="scientific">Labilithrix luteola</name>
    <dbReference type="NCBI Taxonomy" id="1391654"/>
    <lineage>
        <taxon>Bacteria</taxon>
        <taxon>Pseudomonadati</taxon>
        <taxon>Myxococcota</taxon>
        <taxon>Polyangia</taxon>
        <taxon>Polyangiales</taxon>
        <taxon>Labilitrichaceae</taxon>
        <taxon>Labilithrix</taxon>
    </lineage>
</organism>
<evidence type="ECO:0000256" key="3">
    <source>
        <dbReference type="ARBA" id="ARBA00007931"/>
    </source>
</evidence>
<comment type="similarity">
    <text evidence="3">Belongs to the peptidase M50B family.</text>
</comment>
<dbReference type="Pfam" id="PF02163">
    <property type="entry name" value="Peptidase_M50"/>
    <property type="match status" value="1"/>
</dbReference>
<keyword evidence="14" id="KW-1185">Reference proteome</keyword>
<dbReference type="AlphaFoldDB" id="A0A0K1PYF0"/>
<dbReference type="PANTHER" id="PTHR42837">
    <property type="entry name" value="REGULATOR OF SIGMA-E PROTEASE RSEP"/>
    <property type="match status" value="1"/>
</dbReference>
<dbReference type="GO" id="GO:0004222">
    <property type="term" value="F:metalloendopeptidase activity"/>
    <property type="evidence" value="ECO:0007669"/>
    <property type="project" value="InterPro"/>
</dbReference>
<reference evidence="13 14" key="1">
    <citation type="submission" date="2015-08" db="EMBL/GenBank/DDBJ databases">
        <authorList>
            <person name="Babu N.S."/>
            <person name="Beckwith C.J."/>
            <person name="Beseler K.G."/>
            <person name="Brison A."/>
            <person name="Carone J.V."/>
            <person name="Caskin T.P."/>
            <person name="Diamond M."/>
            <person name="Durham M.E."/>
            <person name="Foxe J.M."/>
            <person name="Go M."/>
            <person name="Henderson B.A."/>
            <person name="Jones I.B."/>
            <person name="McGettigan J.A."/>
            <person name="Micheletti S.J."/>
            <person name="Nasrallah M.E."/>
            <person name="Ortiz D."/>
            <person name="Piller C.R."/>
            <person name="Privatt S.R."/>
            <person name="Schneider S.L."/>
            <person name="Sharp S."/>
            <person name="Smith T.C."/>
            <person name="Stanton J.D."/>
            <person name="Ullery H.E."/>
            <person name="Wilson R.J."/>
            <person name="Serrano M.G."/>
            <person name="Buck G."/>
            <person name="Lee V."/>
            <person name="Wang Y."/>
            <person name="Carvalho R."/>
            <person name="Voegtly L."/>
            <person name="Shi R."/>
            <person name="Duckworth R."/>
            <person name="Johnson A."/>
            <person name="Loviza R."/>
            <person name="Walstead R."/>
            <person name="Shah Z."/>
            <person name="Kiflezghi M."/>
            <person name="Wade K."/>
            <person name="Ball S.L."/>
            <person name="Bradley K.W."/>
            <person name="Asai D.J."/>
            <person name="Bowman C.A."/>
            <person name="Russell D.A."/>
            <person name="Pope W.H."/>
            <person name="Jacobs-Sera D."/>
            <person name="Hendrix R.W."/>
            <person name="Hatfull G.F."/>
        </authorList>
    </citation>
    <scope>NUCLEOTIDE SEQUENCE [LARGE SCALE GENOMIC DNA]</scope>
    <source>
        <strain evidence="13 14">DSM 27648</strain>
    </source>
</reference>
<dbReference type="PANTHER" id="PTHR42837:SF2">
    <property type="entry name" value="MEMBRANE METALLOPROTEASE ARASP2, CHLOROPLASTIC-RELATED"/>
    <property type="match status" value="1"/>
</dbReference>
<dbReference type="PATRIC" id="fig|1391654.3.peg.5292"/>
<evidence type="ECO:0000256" key="11">
    <source>
        <dbReference type="SAM" id="Phobius"/>
    </source>
</evidence>
<dbReference type="GO" id="GO:0016020">
    <property type="term" value="C:membrane"/>
    <property type="evidence" value="ECO:0007669"/>
    <property type="project" value="UniProtKB-SubCell"/>
</dbReference>
<dbReference type="CDD" id="cd06163">
    <property type="entry name" value="S2P-M50_PDZ_RseP-like"/>
    <property type="match status" value="1"/>
</dbReference>
<evidence type="ECO:0000256" key="4">
    <source>
        <dbReference type="ARBA" id="ARBA00022670"/>
    </source>
</evidence>
<evidence type="ECO:0000256" key="1">
    <source>
        <dbReference type="ARBA" id="ARBA00001947"/>
    </source>
</evidence>
<evidence type="ECO:0000256" key="2">
    <source>
        <dbReference type="ARBA" id="ARBA00004141"/>
    </source>
</evidence>
<evidence type="ECO:0000256" key="10">
    <source>
        <dbReference type="ARBA" id="ARBA00023136"/>
    </source>
</evidence>
<dbReference type="STRING" id="1391654.AKJ09_05219"/>
<keyword evidence="4 13" id="KW-0645">Protease</keyword>
<dbReference type="RefSeq" id="WP_146649496.1">
    <property type="nucleotide sequence ID" value="NZ_CP012333.1"/>
</dbReference>
<feature type="transmembrane region" description="Helical" evidence="11">
    <location>
        <begin position="6"/>
        <end position="25"/>
    </location>
</feature>
<comment type="cofactor">
    <cofactor evidence="1">
        <name>Zn(2+)</name>
        <dbReference type="ChEBI" id="CHEBI:29105"/>
    </cofactor>
</comment>
<evidence type="ECO:0000259" key="12">
    <source>
        <dbReference type="SMART" id="SM00228"/>
    </source>
</evidence>
<dbReference type="GO" id="GO:0006508">
    <property type="term" value="P:proteolysis"/>
    <property type="evidence" value="ECO:0007669"/>
    <property type="project" value="UniProtKB-KW"/>
</dbReference>
<evidence type="ECO:0000256" key="8">
    <source>
        <dbReference type="ARBA" id="ARBA00022989"/>
    </source>
</evidence>
<dbReference type="OrthoDB" id="9782003at2"/>
<keyword evidence="13" id="KW-0131">Cell cycle</keyword>
<dbReference type="Pfam" id="PF17820">
    <property type="entry name" value="PDZ_6"/>
    <property type="match status" value="1"/>
</dbReference>
<feature type="transmembrane region" description="Helical" evidence="11">
    <location>
        <begin position="94"/>
        <end position="117"/>
    </location>
</feature>
<proteinExistence type="inferred from homology"/>
<keyword evidence="7" id="KW-0862">Zinc</keyword>
<feature type="domain" description="PDZ" evidence="12">
    <location>
        <begin position="208"/>
        <end position="275"/>
    </location>
</feature>
<protein>
    <submittedName>
        <fullName evidence="13">Intramembrane protease RasP/YluC, implicated in cell division based on FtsL cleavage</fullName>
    </submittedName>
</protein>
<keyword evidence="9" id="KW-0482">Metalloprotease</keyword>
<dbReference type="InterPro" id="IPR001478">
    <property type="entry name" value="PDZ"/>
</dbReference>
<dbReference type="Proteomes" id="UP000064967">
    <property type="component" value="Chromosome"/>
</dbReference>
<dbReference type="KEGG" id="llu:AKJ09_05219"/>
<accession>A0A0K1PYF0</accession>
<comment type="subcellular location">
    <subcellularLocation>
        <location evidence="2">Membrane</location>
        <topology evidence="2">Multi-pass membrane protein</topology>
    </subcellularLocation>
</comment>
<evidence type="ECO:0000256" key="9">
    <source>
        <dbReference type="ARBA" id="ARBA00023049"/>
    </source>
</evidence>
<keyword evidence="5 11" id="KW-0812">Transmembrane</keyword>
<evidence type="ECO:0000313" key="13">
    <source>
        <dbReference type="EMBL" id="AKU98555.1"/>
    </source>
</evidence>
<dbReference type="Gene3D" id="2.30.42.10">
    <property type="match status" value="3"/>
</dbReference>
<feature type="transmembrane region" description="Helical" evidence="11">
    <location>
        <begin position="548"/>
        <end position="565"/>
    </location>
</feature>
<dbReference type="SMART" id="SM00228">
    <property type="entry name" value="PDZ"/>
    <property type="match status" value="3"/>
</dbReference>
<evidence type="ECO:0000256" key="5">
    <source>
        <dbReference type="ARBA" id="ARBA00022692"/>
    </source>
</evidence>
<dbReference type="NCBIfam" id="TIGR00054">
    <property type="entry name" value="RIP metalloprotease RseP"/>
    <property type="match status" value="1"/>
</dbReference>
<feature type="domain" description="PDZ" evidence="12">
    <location>
        <begin position="92"/>
        <end position="180"/>
    </location>
</feature>
<dbReference type="EMBL" id="CP012333">
    <property type="protein sequence ID" value="AKU98555.1"/>
    <property type="molecule type" value="Genomic_DNA"/>
</dbReference>
<feature type="domain" description="PDZ" evidence="12">
    <location>
        <begin position="302"/>
        <end position="399"/>
    </location>
</feature>
<dbReference type="InterPro" id="IPR036034">
    <property type="entry name" value="PDZ_sf"/>
</dbReference>
<evidence type="ECO:0000313" key="14">
    <source>
        <dbReference type="Proteomes" id="UP000064967"/>
    </source>
</evidence>
<dbReference type="GO" id="GO:0051301">
    <property type="term" value="P:cell division"/>
    <property type="evidence" value="ECO:0007669"/>
    <property type="project" value="UniProtKB-KW"/>
</dbReference>
<name>A0A0K1PYF0_9BACT</name>
<dbReference type="SUPFAM" id="SSF50156">
    <property type="entry name" value="PDZ domain-like"/>
    <property type="match status" value="3"/>
</dbReference>
<gene>
    <name evidence="13" type="ORF">AKJ09_05219</name>
</gene>
<evidence type="ECO:0000256" key="6">
    <source>
        <dbReference type="ARBA" id="ARBA00022801"/>
    </source>
</evidence>
<keyword evidence="10 11" id="KW-0472">Membrane</keyword>
<dbReference type="CDD" id="cd23081">
    <property type="entry name" value="cpPDZ_EcRseP-like"/>
    <property type="match status" value="1"/>
</dbReference>